<dbReference type="PANTHER" id="PTHR14388:SF17">
    <property type="entry name" value="SH2 DOMAIN-CONTAINING PROTEIN"/>
    <property type="match status" value="1"/>
</dbReference>
<accession>A0AAV4A232</accession>
<gene>
    <name evidence="2" type="ORF">PoB_002771300</name>
</gene>
<dbReference type="PANTHER" id="PTHR14388">
    <property type="entry name" value="T CELL-SPECIFIC ADAPTER PROTEIN TSAD"/>
    <property type="match status" value="1"/>
</dbReference>
<evidence type="ECO:0000313" key="2">
    <source>
        <dbReference type="EMBL" id="GFO01208.1"/>
    </source>
</evidence>
<protein>
    <submittedName>
        <fullName evidence="2">Sh2 domain-containing protein 4b</fullName>
    </submittedName>
</protein>
<dbReference type="GO" id="GO:0005737">
    <property type="term" value="C:cytoplasm"/>
    <property type="evidence" value="ECO:0007669"/>
    <property type="project" value="TreeGrafter"/>
</dbReference>
<sequence>QKAKEAEVQLRESARKARVEYDESLRRSFKVLEAAQNFADGSSKGKVKPPLPPKKHLMVTSAPGMTNKKPRPLRPKNREMIVSWFQKEELPKKSGLDPDSGQPAEWFHGACVWPSFSSQNS</sequence>
<organism evidence="2 3">
    <name type="scientific">Plakobranchus ocellatus</name>
    <dbReference type="NCBI Taxonomy" id="259542"/>
    <lineage>
        <taxon>Eukaryota</taxon>
        <taxon>Metazoa</taxon>
        <taxon>Spiralia</taxon>
        <taxon>Lophotrochozoa</taxon>
        <taxon>Mollusca</taxon>
        <taxon>Gastropoda</taxon>
        <taxon>Heterobranchia</taxon>
        <taxon>Euthyneura</taxon>
        <taxon>Panpulmonata</taxon>
        <taxon>Sacoglossa</taxon>
        <taxon>Placobranchoidea</taxon>
        <taxon>Plakobranchidae</taxon>
        <taxon>Plakobranchus</taxon>
    </lineage>
</organism>
<proteinExistence type="predicted"/>
<dbReference type="AlphaFoldDB" id="A0AAV4A232"/>
<feature type="non-terminal residue" evidence="2">
    <location>
        <position position="1"/>
    </location>
</feature>
<evidence type="ECO:0000256" key="1">
    <source>
        <dbReference type="SAM" id="MobiDB-lite"/>
    </source>
</evidence>
<keyword evidence="3" id="KW-1185">Reference proteome</keyword>
<name>A0AAV4A232_9GAST</name>
<dbReference type="EMBL" id="BLXT01003207">
    <property type="protein sequence ID" value="GFO01208.1"/>
    <property type="molecule type" value="Genomic_DNA"/>
</dbReference>
<reference evidence="2 3" key="1">
    <citation type="journal article" date="2021" name="Elife">
        <title>Chloroplast acquisition without the gene transfer in kleptoplastic sea slugs, Plakobranchus ocellatus.</title>
        <authorList>
            <person name="Maeda T."/>
            <person name="Takahashi S."/>
            <person name="Yoshida T."/>
            <person name="Shimamura S."/>
            <person name="Takaki Y."/>
            <person name="Nagai Y."/>
            <person name="Toyoda A."/>
            <person name="Suzuki Y."/>
            <person name="Arimoto A."/>
            <person name="Ishii H."/>
            <person name="Satoh N."/>
            <person name="Nishiyama T."/>
            <person name="Hasebe M."/>
            <person name="Maruyama T."/>
            <person name="Minagawa J."/>
            <person name="Obokata J."/>
            <person name="Shigenobu S."/>
        </authorList>
    </citation>
    <scope>NUCLEOTIDE SEQUENCE [LARGE SCALE GENOMIC DNA]</scope>
</reference>
<comment type="caution">
    <text evidence="2">The sequence shown here is derived from an EMBL/GenBank/DDBJ whole genome shotgun (WGS) entry which is preliminary data.</text>
</comment>
<evidence type="ECO:0000313" key="3">
    <source>
        <dbReference type="Proteomes" id="UP000735302"/>
    </source>
</evidence>
<dbReference type="Proteomes" id="UP000735302">
    <property type="component" value="Unassembled WGS sequence"/>
</dbReference>
<feature type="region of interest" description="Disordered" evidence="1">
    <location>
        <begin position="40"/>
        <end position="74"/>
    </location>
</feature>